<name>A0A9D6QN70_UNCEI</name>
<evidence type="ECO:0000256" key="1">
    <source>
        <dbReference type="SAM" id="MobiDB-lite"/>
    </source>
</evidence>
<organism evidence="2 3">
    <name type="scientific">Eiseniibacteriota bacterium</name>
    <dbReference type="NCBI Taxonomy" id="2212470"/>
    <lineage>
        <taxon>Bacteria</taxon>
        <taxon>Candidatus Eiseniibacteriota</taxon>
    </lineage>
</organism>
<dbReference type="EMBL" id="JACQAY010000312">
    <property type="protein sequence ID" value="MBI3540473.1"/>
    <property type="molecule type" value="Genomic_DNA"/>
</dbReference>
<protein>
    <submittedName>
        <fullName evidence="2">Uncharacterized protein</fullName>
    </submittedName>
</protein>
<dbReference type="Proteomes" id="UP000807850">
    <property type="component" value="Unassembled WGS sequence"/>
</dbReference>
<feature type="region of interest" description="Disordered" evidence="1">
    <location>
        <begin position="44"/>
        <end position="63"/>
    </location>
</feature>
<dbReference type="AlphaFoldDB" id="A0A9D6QN70"/>
<comment type="caution">
    <text evidence="2">The sequence shown here is derived from an EMBL/GenBank/DDBJ whole genome shotgun (WGS) entry which is preliminary data.</text>
</comment>
<sequence length="99" mass="10573">MKRHRIELLITLVLFTGVMTTAWTATRADARVLTSTTSVASVRPGGPVILSGDPDSGAGYTPPPSAKSIRSIGGLGSPLGNWVQWAGRIWVTLLMRYAH</sequence>
<evidence type="ECO:0000313" key="2">
    <source>
        <dbReference type="EMBL" id="MBI3540473.1"/>
    </source>
</evidence>
<accession>A0A9D6QN70</accession>
<reference evidence="2" key="1">
    <citation type="submission" date="2020-07" db="EMBL/GenBank/DDBJ databases">
        <title>Huge and variable diversity of episymbiotic CPR bacteria and DPANN archaea in groundwater ecosystems.</title>
        <authorList>
            <person name="He C.Y."/>
            <person name="Keren R."/>
            <person name="Whittaker M."/>
            <person name="Farag I.F."/>
            <person name="Doudna J."/>
            <person name="Cate J.H.D."/>
            <person name="Banfield J.F."/>
        </authorList>
    </citation>
    <scope>NUCLEOTIDE SEQUENCE</scope>
    <source>
        <strain evidence="2">NC_groundwater_928_Pr1_S-0.2um_72_17</strain>
    </source>
</reference>
<evidence type="ECO:0000313" key="3">
    <source>
        <dbReference type="Proteomes" id="UP000807850"/>
    </source>
</evidence>
<gene>
    <name evidence="2" type="ORF">HY076_09395</name>
</gene>
<proteinExistence type="predicted"/>